<feature type="chain" id="PRO_5035435774" evidence="2">
    <location>
        <begin position="22"/>
        <end position="455"/>
    </location>
</feature>
<feature type="compositionally biased region" description="Basic and acidic residues" evidence="1">
    <location>
        <begin position="104"/>
        <end position="115"/>
    </location>
</feature>
<evidence type="ECO:0000259" key="3">
    <source>
        <dbReference type="PROSITE" id="PS50234"/>
    </source>
</evidence>
<evidence type="ECO:0000313" key="4">
    <source>
        <dbReference type="EMBL" id="CAH1244447.1"/>
    </source>
</evidence>
<dbReference type="SUPFAM" id="SSF53300">
    <property type="entry name" value="vWA-like"/>
    <property type="match status" value="1"/>
</dbReference>
<feature type="domain" description="VWFA" evidence="3">
    <location>
        <begin position="281"/>
        <end position="450"/>
    </location>
</feature>
<organism evidence="4 5">
    <name type="scientific">Branchiostoma lanceolatum</name>
    <name type="common">Common lancelet</name>
    <name type="synonym">Amphioxus lanceolatum</name>
    <dbReference type="NCBI Taxonomy" id="7740"/>
    <lineage>
        <taxon>Eukaryota</taxon>
        <taxon>Metazoa</taxon>
        <taxon>Chordata</taxon>
        <taxon>Cephalochordata</taxon>
        <taxon>Leptocardii</taxon>
        <taxon>Amphioxiformes</taxon>
        <taxon>Branchiostomatidae</taxon>
        <taxon>Branchiostoma</taxon>
    </lineage>
</organism>
<evidence type="ECO:0000256" key="1">
    <source>
        <dbReference type="SAM" id="MobiDB-lite"/>
    </source>
</evidence>
<dbReference type="SMART" id="SM00327">
    <property type="entry name" value="VWA"/>
    <property type="match status" value="1"/>
</dbReference>
<dbReference type="InterPro" id="IPR036465">
    <property type="entry name" value="vWFA_dom_sf"/>
</dbReference>
<feature type="signal peptide" evidence="2">
    <location>
        <begin position="1"/>
        <end position="21"/>
    </location>
</feature>
<dbReference type="PROSITE" id="PS50234">
    <property type="entry name" value="VWFA"/>
    <property type="match status" value="1"/>
</dbReference>
<evidence type="ECO:0000313" key="5">
    <source>
        <dbReference type="Proteomes" id="UP000838412"/>
    </source>
</evidence>
<dbReference type="InterPro" id="IPR002035">
    <property type="entry name" value="VWF_A"/>
</dbReference>
<proteinExistence type="predicted"/>
<sequence>MEWTVLVSFLLLSTSIGGTNAQDRNRRIISHGDTHENYGKNHPEYSYHAAKKQPRQLIKNYSEIIQNAVQVVPRCHPESRQEIGQGAAQGPCRARIDCPTTQESVREPPKGRAVHESTVPPPRNRSGIAQESARKPPRGRAVHESTVPPPRNRSGSRPGAVPCKNRLSHHPGIGQGSTQESARKPPRNRPGSRPGAVSCTDRLSYHPRIGQGAAQESTREPPRNRPGSRPGIDQGAAQELARDVPRNRPWQGCTQESAREPRRNRLRSHKGIDKAQPCSVDTVFVADRSSSIRGSGFDLAKRYIDNFSGCFNGQDIGVGAITYDCVPRTSFPLGDYTVADSYTLMYKIYDMQYTGGTTRTALAISYMKDTANFRDGVHRVAVIITDGHIEGSMSELVAKADMARDAGITLYVVANGALVDNAALDAIAGGPNNVFSIGAPCDLATRILQLCGPPV</sequence>
<name>A0A8J9YZE6_BRALA</name>
<dbReference type="Pfam" id="PF00092">
    <property type="entry name" value="VWA"/>
    <property type="match status" value="1"/>
</dbReference>
<evidence type="ECO:0000256" key="2">
    <source>
        <dbReference type="SAM" id="SignalP"/>
    </source>
</evidence>
<protein>
    <submittedName>
        <fullName evidence="4">COL21A1 protein</fullName>
    </submittedName>
</protein>
<feature type="region of interest" description="Disordered" evidence="1">
    <location>
        <begin position="101"/>
        <end position="269"/>
    </location>
</feature>
<gene>
    <name evidence="4" type="primary">COL21A1</name>
    <name evidence="4" type="ORF">BLAG_LOCUS7084</name>
</gene>
<dbReference type="InterPro" id="IPR050525">
    <property type="entry name" value="ECM_Assembly_Org"/>
</dbReference>
<accession>A0A8J9YZE6</accession>
<keyword evidence="5" id="KW-1185">Reference proteome</keyword>
<dbReference type="PANTHER" id="PTHR24020:SF87">
    <property type="entry name" value="COLLAGEN ALPHA-1(VI) CHAIN-LIKE"/>
    <property type="match status" value="1"/>
</dbReference>
<dbReference type="EMBL" id="OV696699">
    <property type="protein sequence ID" value="CAH1244447.1"/>
    <property type="molecule type" value="Genomic_DNA"/>
</dbReference>
<dbReference type="AlphaFoldDB" id="A0A8J9YZE6"/>
<dbReference type="PRINTS" id="PR00453">
    <property type="entry name" value="VWFADOMAIN"/>
</dbReference>
<dbReference type="PANTHER" id="PTHR24020">
    <property type="entry name" value="COLLAGEN ALPHA"/>
    <property type="match status" value="1"/>
</dbReference>
<dbReference type="OrthoDB" id="18894at2759"/>
<dbReference type="CDD" id="cd01450">
    <property type="entry name" value="vWFA_subfamily_ECM"/>
    <property type="match status" value="1"/>
</dbReference>
<dbReference type="Gene3D" id="3.40.50.410">
    <property type="entry name" value="von Willebrand factor, type A domain"/>
    <property type="match status" value="1"/>
</dbReference>
<reference evidence="4" key="1">
    <citation type="submission" date="2022-01" db="EMBL/GenBank/DDBJ databases">
        <authorList>
            <person name="Braso-Vives M."/>
        </authorList>
    </citation>
    <scope>NUCLEOTIDE SEQUENCE</scope>
</reference>
<keyword evidence="2" id="KW-0732">Signal</keyword>
<dbReference type="Proteomes" id="UP000838412">
    <property type="component" value="Chromosome 14"/>
</dbReference>